<dbReference type="SUPFAM" id="SSF63411">
    <property type="entry name" value="LuxS/MPP-like metallohydrolase"/>
    <property type="match status" value="4"/>
</dbReference>
<dbReference type="Proteomes" id="UP000094285">
    <property type="component" value="Unassembled WGS sequence"/>
</dbReference>
<comment type="similarity">
    <text evidence="4">Belongs to the peptidase M16 family. PreP subfamily.</text>
</comment>
<dbReference type="FunFam" id="3.30.830.10:FF:000013">
    <property type="entry name" value="Mitochondrial presequence protease"/>
    <property type="match status" value="1"/>
</dbReference>
<dbReference type="GO" id="GO:0004222">
    <property type="term" value="F:metalloendopeptidase activity"/>
    <property type="evidence" value="ECO:0007669"/>
    <property type="project" value="EnsemblFungi"/>
</dbReference>
<dbReference type="InterPro" id="IPR011249">
    <property type="entry name" value="Metalloenz_LuxS/M16"/>
</dbReference>
<evidence type="ECO:0000313" key="18">
    <source>
        <dbReference type="Proteomes" id="UP000094285"/>
    </source>
</evidence>
<dbReference type="STRING" id="984487.A0A1E4SIN5"/>
<dbReference type="InterPro" id="IPR055130">
    <property type="entry name" value="PreP_C"/>
</dbReference>
<proteinExistence type="inferred from homology"/>
<dbReference type="GO" id="GO:0004176">
    <property type="term" value="F:ATP-dependent peptidase activity"/>
    <property type="evidence" value="ECO:0007669"/>
    <property type="project" value="EnsemblFungi"/>
</dbReference>
<evidence type="ECO:0000256" key="4">
    <source>
        <dbReference type="ARBA" id="ARBA00007575"/>
    </source>
</evidence>
<dbReference type="InterPro" id="IPR011765">
    <property type="entry name" value="Pept_M16_N"/>
</dbReference>
<dbReference type="GO" id="GO:0005759">
    <property type="term" value="C:mitochondrial matrix"/>
    <property type="evidence" value="ECO:0007669"/>
    <property type="project" value="UniProtKB-SubCell"/>
</dbReference>
<feature type="domain" description="Peptidase M16C associated" evidence="16">
    <location>
        <begin position="504"/>
        <end position="757"/>
    </location>
</feature>
<accession>A0A1E4SIN5</accession>
<sequence length="1035" mass="116703">MLNRHFLCSKQKALGLRRRFLASASKYAIGENVHGFTINNVQSIPEFSLTAVHLKHSATGSEHLHLDSKNDTNNVFLIAFKTNPPDATGVPHILEHTTLCGSTKYPVRDPFFKMTNRSLSNFMNAMTGHDYTYYPFATTNAKDFENLMDVYLSSVFQPLLTYNDFTQEGWRLENSTTDDPSSDITFKGVVYNEMKGQNSNSAYYFYIRYLESIYPTLNNSGGNPESIVDLKYEQLREFHHRNYQPSNSKTFTYGSIPLENHLERLGQYLDEFKVSKEFSPNSDIKLPAFSTPGYTKEVSVPGPIDTMSPRPVASQYKSSITWNLGNPLDEANHYDVFKWKILSSLLCDGHSSPFYQELVESELGEDFAPNSGFDTTTALASFTLGLTNCSIETVNTLEEKILDIFKTKVLPELSDSSSFAERVEAILHQIELNLKKHKPDFGLGLLHSIIPSWINNVDPIKLLEVETVLTQFKNDYKENGMEIFRELLDKSVFNENVGKFKFTMVPDEQFQDRLAEVEQAKLKAKVERLSKEDREEIFQQGLVLAKQQLEEQDGSVLPTLTMEDIAKEGDFHPLVFGEVNGKKVQQRIVDTNGLVYVSALKDVSYLPTKYYQYLSLFSSCLTNLAGTSETSITELETKIQKLTGGISFNFRASPNPFDISQTKLQFSLSGMSLKENSSNIYSLWNEILTQTKLDANDSAVVDKLYQLIKNLGQNQLNMIADRGHSYSGGYSSSKLTATKHVSDIIGGMSQVKFVTEMNANLEKNGKDYLVKEVLPVLQEIKQLILDGTHQQFKYRLVGDKAIIEENEKLLQKFDESISKHKGAVIKGDGLDALVKKFNSNQLGINHDYTLINLPYQVGYASLAKLGSNYAHKDGASLQVLSQLMTFKHLHSVIRESNGAYGGGLLYDGLGGILNFYSYRDPNPVKSIESFKESFDYGKQAEWDADDLQQAKLRIFQSIDAPTNISSQGSTEFFDGITDEMRQERRENFLSVNNNDLVNVVDKYLLGNDKDLVTVIGDNKLLKVDEKWTVTELATS</sequence>
<evidence type="ECO:0000259" key="16">
    <source>
        <dbReference type="SMART" id="SM01264"/>
    </source>
</evidence>
<evidence type="ECO:0000256" key="13">
    <source>
        <dbReference type="ARBA" id="ARBA00023128"/>
    </source>
</evidence>
<evidence type="ECO:0000256" key="15">
    <source>
        <dbReference type="ARBA" id="ARBA00045897"/>
    </source>
</evidence>
<evidence type="ECO:0000256" key="5">
    <source>
        <dbReference type="ARBA" id="ARBA00011853"/>
    </source>
</evidence>
<evidence type="ECO:0000256" key="7">
    <source>
        <dbReference type="ARBA" id="ARBA00022670"/>
    </source>
</evidence>
<comment type="subcellular location">
    <subcellularLocation>
        <location evidence="3">Mitochondrion intermembrane space</location>
    </subcellularLocation>
    <subcellularLocation>
        <location evidence="2">Mitochondrion matrix</location>
    </subcellularLocation>
</comment>
<evidence type="ECO:0000256" key="12">
    <source>
        <dbReference type="ARBA" id="ARBA00023049"/>
    </source>
</evidence>
<dbReference type="InterPro" id="IPR013578">
    <property type="entry name" value="Peptidase_M16C_assoc"/>
</dbReference>
<keyword evidence="13" id="KW-0496">Mitochondrion</keyword>
<evidence type="ECO:0000256" key="8">
    <source>
        <dbReference type="ARBA" id="ARBA00022723"/>
    </source>
</evidence>
<evidence type="ECO:0000256" key="14">
    <source>
        <dbReference type="ARBA" id="ARBA00034552"/>
    </source>
</evidence>
<keyword evidence="12" id="KW-0482">Metalloprotease</keyword>
<keyword evidence="7" id="KW-0645">Protease</keyword>
<dbReference type="PANTHER" id="PTHR43016:SF13">
    <property type="entry name" value="PRESEQUENCE PROTEASE, MITOCHONDRIAL"/>
    <property type="match status" value="1"/>
</dbReference>
<comment type="function">
    <text evidence="15">Degrades mitochondrial transit peptides after their cleavage in the intermembrane space or in the matrix, and presequence peptides; clearance of these peptides is required to keep the presequence processing machinery running. Preferentially cleaves the N-terminal side of paired basic amino acid residues. Also degrades other unstructured peptides. May function as an ATP-dependent peptidase as opposed to a metalloendopeptidase.</text>
</comment>
<evidence type="ECO:0000256" key="2">
    <source>
        <dbReference type="ARBA" id="ARBA00004305"/>
    </source>
</evidence>
<dbReference type="Pfam" id="PF08367">
    <property type="entry name" value="M16C_assoc"/>
    <property type="match status" value="1"/>
</dbReference>
<dbReference type="FunFam" id="3.30.830.10:FF:000009">
    <property type="entry name" value="Presequence protease, mitochondrial"/>
    <property type="match status" value="1"/>
</dbReference>
<dbReference type="OrthoDB" id="10250783at2759"/>
<dbReference type="PANTHER" id="PTHR43016">
    <property type="entry name" value="PRESEQUENCE PROTEASE"/>
    <property type="match status" value="1"/>
</dbReference>
<reference evidence="18" key="1">
    <citation type="submission" date="2016-05" db="EMBL/GenBank/DDBJ databases">
        <title>Comparative genomics of biotechnologically important yeasts.</title>
        <authorList>
            <consortium name="DOE Joint Genome Institute"/>
            <person name="Riley R."/>
            <person name="Haridas S."/>
            <person name="Wolfe K.H."/>
            <person name="Lopes M.R."/>
            <person name="Hittinger C.T."/>
            <person name="Goker M."/>
            <person name="Salamov A."/>
            <person name="Wisecaver J."/>
            <person name="Long T.M."/>
            <person name="Aerts A.L."/>
            <person name="Barry K."/>
            <person name="Choi C."/>
            <person name="Clum A."/>
            <person name="Coughlan A.Y."/>
            <person name="Deshpande S."/>
            <person name="Douglass A.P."/>
            <person name="Hanson S.J."/>
            <person name="Klenk H.-P."/>
            <person name="Labutti K."/>
            <person name="Lapidus A."/>
            <person name="Lindquist E."/>
            <person name="Lipzen A."/>
            <person name="Meier-Kolthoff J.P."/>
            <person name="Ohm R.A."/>
            <person name="Otillar R.P."/>
            <person name="Pangilinan J."/>
            <person name="Peng Y."/>
            <person name="Rokas A."/>
            <person name="Rosa C.A."/>
            <person name="Scheuner C."/>
            <person name="Sibirny A.A."/>
            <person name="Slot J.C."/>
            <person name="Stielow J.B."/>
            <person name="Sun H."/>
            <person name="Kurtzman C.P."/>
            <person name="Blackwell M."/>
            <person name="Grigoriev I.V."/>
            <person name="Jeffries T.W."/>
        </authorList>
    </citation>
    <scope>NUCLEOTIDE SEQUENCE [LARGE SCALE GENOMIC DNA]</scope>
    <source>
        <strain evidence="18">NRRL Y-17324</strain>
    </source>
</reference>
<dbReference type="SMART" id="SM01264">
    <property type="entry name" value="M16C_associated"/>
    <property type="match status" value="1"/>
</dbReference>
<evidence type="ECO:0000256" key="3">
    <source>
        <dbReference type="ARBA" id="ARBA00004569"/>
    </source>
</evidence>
<dbReference type="EMBL" id="KV453912">
    <property type="protein sequence ID" value="ODV79292.1"/>
    <property type="molecule type" value="Genomic_DNA"/>
</dbReference>
<dbReference type="GO" id="GO:0008270">
    <property type="term" value="F:zinc ion binding"/>
    <property type="evidence" value="ECO:0007669"/>
    <property type="project" value="EnsemblFungi"/>
</dbReference>
<keyword evidence="8" id="KW-0479">Metal-binding</keyword>
<keyword evidence="10" id="KW-0862">Zinc</keyword>
<evidence type="ECO:0000256" key="9">
    <source>
        <dbReference type="ARBA" id="ARBA00022801"/>
    </source>
</evidence>
<evidence type="ECO:0000256" key="1">
    <source>
        <dbReference type="ARBA" id="ARBA00001947"/>
    </source>
</evidence>
<name>A0A1E4SIN5_9ASCO</name>
<dbReference type="RefSeq" id="XP_020064414.1">
    <property type="nucleotide sequence ID" value="XM_020210066.1"/>
</dbReference>
<dbReference type="GO" id="GO:0051603">
    <property type="term" value="P:proteolysis involved in protein catabolic process"/>
    <property type="evidence" value="ECO:0007669"/>
    <property type="project" value="EnsemblFungi"/>
</dbReference>
<dbReference type="GO" id="GO:0034982">
    <property type="term" value="P:mitochondrial protein processing"/>
    <property type="evidence" value="ECO:0007669"/>
    <property type="project" value="EnsemblFungi"/>
</dbReference>
<gene>
    <name evidence="17" type="ORF">CANTADRAFT_52318</name>
</gene>
<evidence type="ECO:0000256" key="6">
    <source>
        <dbReference type="ARBA" id="ARBA00020167"/>
    </source>
</evidence>
<dbReference type="GO" id="GO:0005758">
    <property type="term" value="C:mitochondrial intermembrane space"/>
    <property type="evidence" value="ECO:0007669"/>
    <property type="project" value="UniProtKB-SubCell"/>
</dbReference>
<dbReference type="Pfam" id="PF05193">
    <property type="entry name" value="Peptidase_M16_C"/>
    <property type="match status" value="1"/>
</dbReference>
<dbReference type="InterPro" id="IPR007863">
    <property type="entry name" value="Peptidase_M16_C"/>
</dbReference>
<keyword evidence="9" id="KW-0378">Hydrolase</keyword>
<protein>
    <recommendedName>
        <fullName evidence="6">Presequence protease, mitochondrial</fullName>
    </recommendedName>
    <alternativeName>
        <fullName evidence="14">Pitrilysin metalloproteinase</fullName>
    </alternativeName>
</protein>
<dbReference type="GeneID" id="30984202"/>
<dbReference type="Pfam" id="PF22516">
    <property type="entry name" value="PreP_C"/>
    <property type="match status" value="1"/>
</dbReference>
<evidence type="ECO:0000313" key="17">
    <source>
        <dbReference type="EMBL" id="ODV79292.1"/>
    </source>
</evidence>
<keyword evidence="11" id="KW-0809">Transit peptide</keyword>
<organism evidence="17 18">
    <name type="scientific">Suhomyces tanzawaensis NRRL Y-17324</name>
    <dbReference type="NCBI Taxonomy" id="984487"/>
    <lineage>
        <taxon>Eukaryota</taxon>
        <taxon>Fungi</taxon>
        <taxon>Dikarya</taxon>
        <taxon>Ascomycota</taxon>
        <taxon>Saccharomycotina</taxon>
        <taxon>Pichiomycetes</taxon>
        <taxon>Debaryomycetaceae</taxon>
        <taxon>Suhomyces</taxon>
    </lineage>
</organism>
<evidence type="ECO:0000256" key="11">
    <source>
        <dbReference type="ARBA" id="ARBA00022946"/>
    </source>
</evidence>
<dbReference type="AlphaFoldDB" id="A0A1E4SIN5"/>
<comment type="cofactor">
    <cofactor evidence="1">
        <name>Zn(2+)</name>
        <dbReference type="ChEBI" id="CHEBI:29105"/>
    </cofactor>
</comment>
<dbReference type="FunFam" id="3.30.830.10:FF:000011">
    <property type="entry name" value="Presequence protease, mitochondrial"/>
    <property type="match status" value="1"/>
</dbReference>
<dbReference type="Gene3D" id="3.30.830.10">
    <property type="entry name" value="Metalloenzyme, LuxS/M16 peptidase-like"/>
    <property type="match status" value="4"/>
</dbReference>
<keyword evidence="18" id="KW-1185">Reference proteome</keyword>
<evidence type="ECO:0000256" key="10">
    <source>
        <dbReference type="ARBA" id="ARBA00022833"/>
    </source>
</evidence>
<dbReference type="Pfam" id="PF00675">
    <property type="entry name" value="Peptidase_M16"/>
    <property type="match status" value="1"/>
</dbReference>
<comment type="subunit">
    <text evidence="5">Monomer and homodimer; homodimerization is induced by binding of the substrate.</text>
</comment>